<dbReference type="EMBL" id="MK318969">
    <property type="protein sequence ID" value="QCL09341.1"/>
    <property type="molecule type" value="Genomic_DNA"/>
</dbReference>
<protein>
    <submittedName>
        <fullName evidence="1">Uncharacterized protein</fullName>
    </submittedName>
</protein>
<proteinExistence type="predicted"/>
<organism evidence="1">
    <name type="scientific">Rhizobium rhizogenes</name>
    <name type="common">Agrobacterium rhizogenes</name>
    <dbReference type="NCBI Taxonomy" id="359"/>
    <lineage>
        <taxon>Bacteria</taxon>
        <taxon>Pseudomonadati</taxon>
        <taxon>Pseudomonadota</taxon>
        <taxon>Alphaproteobacteria</taxon>
        <taxon>Hyphomicrobiales</taxon>
        <taxon>Rhizobiaceae</taxon>
        <taxon>Rhizobium/Agrobacterium group</taxon>
        <taxon>Rhizobium</taxon>
    </lineage>
</organism>
<sequence>MGIKLPAFTKRLHEDLLHKRNQIFAHADPAAIPHSKLGIMKFRNTNDQPFSILTPPRFQEGTLLDKDEYEQVSLLISCLSSAIYAVANAMHPYVSDKYPEWETVGEDSD</sequence>
<accession>A0A7S5DRC2</accession>
<name>A0A7S5DRC2_RHIRH</name>
<gene>
    <name evidence="1" type="ORF">pC5.7c_474</name>
</gene>
<reference evidence="1" key="1">
    <citation type="submission" date="2018-12" db="EMBL/GenBank/DDBJ databases">
        <title>Three Rhizobium rhizogenes strains isolated from the same crown gall tumor carry diverse plasmids.</title>
        <authorList>
            <person name="Pulawska J."/>
            <person name="Kuzmanovic N."/>
        </authorList>
    </citation>
    <scope>NUCLEOTIDE SEQUENCE</scope>
    <source>
        <strain evidence="1">C5.7</strain>
        <plasmid evidence="1">pC5.7c</plasmid>
    </source>
</reference>
<geneLocation type="plasmid" evidence="1">
    <name>pC5.7c</name>
</geneLocation>
<keyword evidence="1" id="KW-0614">Plasmid</keyword>
<evidence type="ECO:0000313" key="1">
    <source>
        <dbReference type="EMBL" id="QCL09341.1"/>
    </source>
</evidence>
<dbReference type="AlphaFoldDB" id="A0A7S5DRC2"/>